<keyword evidence="1" id="KW-0812">Transmembrane</keyword>
<accession>A0A1V6RAT8</accession>
<dbReference type="PANTHER" id="PTHR34414:SF1">
    <property type="entry name" value="SUBTILISIN-LIKE SERINE PROTEASE"/>
    <property type="match status" value="1"/>
</dbReference>
<dbReference type="PANTHER" id="PTHR34414">
    <property type="entry name" value="HET DOMAIN-CONTAINING PROTEIN-RELATED"/>
    <property type="match status" value="1"/>
</dbReference>
<evidence type="ECO:0000313" key="2">
    <source>
        <dbReference type="EMBL" id="OQD98529.1"/>
    </source>
</evidence>
<dbReference type="EMBL" id="MDYO01000009">
    <property type="protein sequence ID" value="OQD98529.1"/>
    <property type="molecule type" value="Genomic_DNA"/>
</dbReference>
<keyword evidence="3" id="KW-1185">Reference proteome</keyword>
<protein>
    <recommendedName>
        <fullName evidence="4">Subtilisin-like serine protease</fullName>
    </recommendedName>
</protein>
<gene>
    <name evidence="2" type="ORF">PENSOL_c009G07495</name>
</gene>
<keyword evidence="1" id="KW-1133">Transmembrane helix</keyword>
<evidence type="ECO:0000313" key="3">
    <source>
        <dbReference type="Proteomes" id="UP000191612"/>
    </source>
</evidence>
<dbReference type="Proteomes" id="UP000191612">
    <property type="component" value="Unassembled WGS sequence"/>
</dbReference>
<dbReference type="AlphaFoldDB" id="A0A1V6RAT8"/>
<proteinExistence type="predicted"/>
<feature type="transmembrane region" description="Helical" evidence="1">
    <location>
        <begin position="265"/>
        <end position="286"/>
    </location>
</feature>
<organism evidence="2 3">
    <name type="scientific">Penicillium solitum</name>
    <dbReference type="NCBI Taxonomy" id="60172"/>
    <lineage>
        <taxon>Eukaryota</taxon>
        <taxon>Fungi</taxon>
        <taxon>Dikarya</taxon>
        <taxon>Ascomycota</taxon>
        <taxon>Pezizomycotina</taxon>
        <taxon>Eurotiomycetes</taxon>
        <taxon>Eurotiomycetidae</taxon>
        <taxon>Eurotiales</taxon>
        <taxon>Aspergillaceae</taxon>
        <taxon>Penicillium</taxon>
    </lineage>
</organism>
<sequence>MDETSQKVSEIRRPQCRLPPFSIRILDHTDSSQGNPNYLLSLLPASYREGLGDLVAASHGITACIEKELDLDRLASVQNWLWAAGLPLPPRAVHHQLLLGREIFITEQMDLHLVWTTGRVFLKPLPRFLLDPEFWIEHLSCESECGCSLDAKEVFAGTQQQCKRRLLRRRALGFLFSYTALIAHESDFLIARDKHLIPEELKWPAWRVLVDQIDTQNIYPHIDHRFFHGELRLSRLNKIYALTRRSLCGYMARWDRYSAFFHDHFTWLASGTLYIAVVLSAMQVGLATDALRDSKAFQSASYGFTVFSILGPIIAVSLIILIFCCVFIWNWAKANRWKKARYCELCLS</sequence>
<keyword evidence="1" id="KW-0472">Membrane</keyword>
<dbReference type="Pfam" id="PF20246">
    <property type="entry name" value="DUF6601"/>
    <property type="match status" value="1"/>
</dbReference>
<evidence type="ECO:0000256" key="1">
    <source>
        <dbReference type="SAM" id="Phobius"/>
    </source>
</evidence>
<name>A0A1V6RAT8_9EURO</name>
<dbReference type="STRING" id="60172.A0A1V6RAT8"/>
<dbReference type="InterPro" id="IPR046536">
    <property type="entry name" value="DUF6601"/>
</dbReference>
<evidence type="ECO:0008006" key="4">
    <source>
        <dbReference type="Google" id="ProtNLM"/>
    </source>
</evidence>
<reference evidence="3" key="1">
    <citation type="journal article" date="2017" name="Nat. Microbiol.">
        <title>Global analysis of biosynthetic gene clusters reveals vast potential of secondary metabolite production in Penicillium species.</title>
        <authorList>
            <person name="Nielsen J.C."/>
            <person name="Grijseels S."/>
            <person name="Prigent S."/>
            <person name="Ji B."/>
            <person name="Dainat J."/>
            <person name="Nielsen K.F."/>
            <person name="Frisvad J.C."/>
            <person name="Workman M."/>
            <person name="Nielsen J."/>
        </authorList>
    </citation>
    <scope>NUCLEOTIDE SEQUENCE [LARGE SCALE GENOMIC DNA]</scope>
    <source>
        <strain evidence="3">IBT 29525</strain>
    </source>
</reference>
<comment type="caution">
    <text evidence="2">The sequence shown here is derived from an EMBL/GenBank/DDBJ whole genome shotgun (WGS) entry which is preliminary data.</text>
</comment>
<feature type="transmembrane region" description="Helical" evidence="1">
    <location>
        <begin position="306"/>
        <end position="332"/>
    </location>
</feature>